<keyword evidence="7 15" id="KW-0547">Nucleotide-binding</keyword>
<evidence type="ECO:0000256" key="6">
    <source>
        <dbReference type="ARBA" id="ARBA00022723"/>
    </source>
</evidence>
<evidence type="ECO:0000256" key="9">
    <source>
        <dbReference type="ARBA" id="ARBA00022840"/>
    </source>
</evidence>
<dbReference type="InterPro" id="IPR000115">
    <property type="entry name" value="PRibGlycinamide_synth"/>
</dbReference>
<accession>A0A1U7M7A5</accession>
<dbReference type="SUPFAM" id="SSF51246">
    <property type="entry name" value="Rudiment single hybrid motif"/>
    <property type="match status" value="1"/>
</dbReference>
<dbReference type="GO" id="GO:0006189">
    <property type="term" value="P:'de novo' IMP biosynthetic process"/>
    <property type="evidence" value="ECO:0007669"/>
    <property type="project" value="UniProtKB-UniRule"/>
</dbReference>
<dbReference type="PANTHER" id="PTHR43472">
    <property type="entry name" value="PHOSPHORIBOSYLAMINE--GLYCINE LIGASE"/>
    <property type="match status" value="1"/>
</dbReference>
<keyword evidence="10" id="KW-0464">Manganese</keyword>
<dbReference type="OrthoDB" id="9807240at2"/>
<dbReference type="InterPro" id="IPR011054">
    <property type="entry name" value="Rudment_hybrid_motif"/>
</dbReference>
<keyword evidence="8 14" id="KW-0658">Purine biosynthesis</keyword>
<sequence>MKILVIGSGGREHALCWKLKQSRLTSEIFCAPGNGGTREIAKNVDISANDIDSLLEFALKEKIDLTIVGPEEPLTLGIVDIFKEKGLKVFGPDKKASQLEGSKEFSKKVMEKYNIPTAKYETFTSFNEAKEGLKDFSYPLVIKADGLCLGKGVFICEREENAIKVLKDILEDRCFGDEGEKIIIEEYLEGVEASLLCFVSGNRLIPMESAKDHKKIEEGEKGLNTGGIGAFSPNNIITKDLEKQIEEEVLKNISLALKEEDLEYEGILFIGFMIDGNDIKVLEFNVRFGDPETESVLVRLKSDLVEVLLKSIDGTIEEKDLIWDERVSLCVVTTSLGYPLEYEKGFEITGLETIDEDITIFHNGTKYIDNKLFTNGGRVLTLTVLGDDLKSARDKIYSEIEKVNYKNIYYRRDIAKY</sequence>
<keyword evidence="18" id="KW-1185">Reference proteome</keyword>
<comment type="cofactor">
    <cofactor evidence="2">
        <name>Mg(2+)</name>
        <dbReference type="ChEBI" id="CHEBI:18420"/>
    </cofactor>
</comment>
<protein>
    <recommendedName>
        <fullName evidence="4 14">Phosphoribosylamine--glycine ligase</fullName>
        <ecNumber evidence="4 14">6.3.4.13</ecNumber>
    </recommendedName>
    <alternativeName>
        <fullName evidence="14">GARS</fullName>
    </alternativeName>
    <alternativeName>
        <fullName evidence="12 14">Glycinamide ribonucleotide synthetase</fullName>
    </alternativeName>
    <alternativeName>
        <fullName evidence="13 14">Phosphoribosylglycinamide synthetase</fullName>
    </alternativeName>
</protein>
<evidence type="ECO:0000256" key="2">
    <source>
        <dbReference type="ARBA" id="ARBA00001946"/>
    </source>
</evidence>
<evidence type="ECO:0000256" key="3">
    <source>
        <dbReference type="ARBA" id="ARBA00005174"/>
    </source>
</evidence>
<dbReference type="InterPro" id="IPR011761">
    <property type="entry name" value="ATP-grasp"/>
</dbReference>
<dbReference type="EC" id="6.3.4.13" evidence="4 14"/>
<dbReference type="UniPathway" id="UPA00074">
    <property type="reaction ID" value="UER00125"/>
</dbReference>
<evidence type="ECO:0000256" key="11">
    <source>
        <dbReference type="ARBA" id="ARBA00038345"/>
    </source>
</evidence>
<dbReference type="Pfam" id="PF02844">
    <property type="entry name" value="GARS_N"/>
    <property type="match status" value="1"/>
</dbReference>
<reference evidence="17 18" key="1">
    <citation type="submission" date="2016-02" db="EMBL/GenBank/DDBJ databases">
        <title>Genome sequence of Tissierella creatinophila DSM 6911.</title>
        <authorList>
            <person name="Poehlein A."/>
            <person name="Daniel R."/>
        </authorList>
    </citation>
    <scope>NUCLEOTIDE SEQUENCE [LARGE SCALE GENOMIC DNA]</scope>
    <source>
        <strain evidence="17 18">DSM 6911</strain>
    </source>
</reference>
<dbReference type="GO" id="GO:0004637">
    <property type="term" value="F:phosphoribosylamine-glycine ligase activity"/>
    <property type="evidence" value="ECO:0007669"/>
    <property type="project" value="UniProtKB-UniRule"/>
</dbReference>
<evidence type="ECO:0000256" key="14">
    <source>
        <dbReference type="HAMAP-Rule" id="MF_00138"/>
    </source>
</evidence>
<dbReference type="GO" id="GO:0005524">
    <property type="term" value="F:ATP binding"/>
    <property type="evidence" value="ECO:0007669"/>
    <property type="project" value="UniProtKB-UniRule"/>
</dbReference>
<evidence type="ECO:0000256" key="5">
    <source>
        <dbReference type="ARBA" id="ARBA00022598"/>
    </source>
</evidence>
<dbReference type="FunFam" id="3.40.50.20:FF:000006">
    <property type="entry name" value="Phosphoribosylamine--glycine ligase, chloroplastic"/>
    <property type="match status" value="1"/>
</dbReference>
<evidence type="ECO:0000256" key="15">
    <source>
        <dbReference type="PROSITE-ProRule" id="PRU00409"/>
    </source>
</evidence>
<keyword evidence="5 14" id="KW-0436">Ligase</keyword>
<dbReference type="NCBIfam" id="TIGR00877">
    <property type="entry name" value="purD"/>
    <property type="match status" value="1"/>
</dbReference>
<dbReference type="InterPro" id="IPR020561">
    <property type="entry name" value="PRibGlycinamid_synth_ATP-grasp"/>
</dbReference>
<gene>
    <name evidence="14 17" type="primary">purD</name>
    <name evidence="17" type="ORF">TICRE_08670</name>
</gene>
<dbReference type="PROSITE" id="PS00184">
    <property type="entry name" value="GARS"/>
    <property type="match status" value="1"/>
</dbReference>
<dbReference type="RefSeq" id="WP_075725503.1">
    <property type="nucleotide sequence ID" value="NZ_LTDM01000011.1"/>
</dbReference>
<dbReference type="PROSITE" id="PS50975">
    <property type="entry name" value="ATP_GRASP"/>
    <property type="match status" value="1"/>
</dbReference>
<proteinExistence type="inferred from homology"/>
<dbReference type="InterPro" id="IPR037123">
    <property type="entry name" value="PRibGlycinamide_synth_C_sf"/>
</dbReference>
<dbReference type="Pfam" id="PF01071">
    <property type="entry name" value="GARS_A"/>
    <property type="match status" value="1"/>
</dbReference>
<dbReference type="GO" id="GO:0009113">
    <property type="term" value="P:purine nucleobase biosynthetic process"/>
    <property type="evidence" value="ECO:0007669"/>
    <property type="project" value="InterPro"/>
</dbReference>
<evidence type="ECO:0000256" key="4">
    <source>
        <dbReference type="ARBA" id="ARBA00013255"/>
    </source>
</evidence>
<organism evidence="17 18">
    <name type="scientific">Tissierella creatinophila DSM 6911</name>
    <dbReference type="NCBI Taxonomy" id="1123403"/>
    <lineage>
        <taxon>Bacteria</taxon>
        <taxon>Bacillati</taxon>
        <taxon>Bacillota</taxon>
        <taxon>Tissierellia</taxon>
        <taxon>Tissierellales</taxon>
        <taxon>Tissierellaceae</taxon>
        <taxon>Tissierella</taxon>
    </lineage>
</organism>
<dbReference type="InterPro" id="IPR020562">
    <property type="entry name" value="PRibGlycinamide_synth_N"/>
</dbReference>
<dbReference type="InterPro" id="IPR020559">
    <property type="entry name" value="PRibGlycinamide_synth_CS"/>
</dbReference>
<dbReference type="Gene3D" id="3.30.470.20">
    <property type="entry name" value="ATP-grasp fold, B domain"/>
    <property type="match status" value="1"/>
</dbReference>
<comment type="similarity">
    <text evidence="11 14">Belongs to the GARS family.</text>
</comment>
<dbReference type="EMBL" id="LTDM01000011">
    <property type="protein sequence ID" value="OLS03166.1"/>
    <property type="molecule type" value="Genomic_DNA"/>
</dbReference>
<dbReference type="Pfam" id="PF02843">
    <property type="entry name" value="GARS_C"/>
    <property type="match status" value="1"/>
</dbReference>
<dbReference type="SUPFAM" id="SSF56059">
    <property type="entry name" value="Glutathione synthetase ATP-binding domain-like"/>
    <property type="match status" value="1"/>
</dbReference>
<evidence type="ECO:0000256" key="1">
    <source>
        <dbReference type="ARBA" id="ARBA00001936"/>
    </source>
</evidence>
<dbReference type="InterPro" id="IPR016185">
    <property type="entry name" value="PreATP-grasp_dom_sf"/>
</dbReference>
<evidence type="ECO:0000256" key="7">
    <source>
        <dbReference type="ARBA" id="ARBA00022741"/>
    </source>
</evidence>
<dbReference type="GO" id="GO:0046872">
    <property type="term" value="F:metal ion binding"/>
    <property type="evidence" value="ECO:0007669"/>
    <property type="project" value="UniProtKB-KW"/>
</dbReference>
<dbReference type="PANTHER" id="PTHR43472:SF1">
    <property type="entry name" value="PHOSPHORIBOSYLAMINE--GLYCINE LIGASE, CHLOROPLASTIC"/>
    <property type="match status" value="1"/>
</dbReference>
<evidence type="ECO:0000256" key="10">
    <source>
        <dbReference type="ARBA" id="ARBA00023211"/>
    </source>
</evidence>
<evidence type="ECO:0000313" key="18">
    <source>
        <dbReference type="Proteomes" id="UP000186112"/>
    </source>
</evidence>
<dbReference type="SMART" id="SM01210">
    <property type="entry name" value="GARS_C"/>
    <property type="match status" value="1"/>
</dbReference>
<comment type="cofactor">
    <cofactor evidence="1">
        <name>Mn(2+)</name>
        <dbReference type="ChEBI" id="CHEBI:29035"/>
    </cofactor>
</comment>
<evidence type="ECO:0000256" key="13">
    <source>
        <dbReference type="ARBA" id="ARBA00042864"/>
    </source>
</evidence>
<evidence type="ECO:0000313" key="17">
    <source>
        <dbReference type="EMBL" id="OLS03166.1"/>
    </source>
</evidence>
<dbReference type="Gene3D" id="3.90.600.10">
    <property type="entry name" value="Phosphoribosylglycinamide synthetase, C-terminal domain"/>
    <property type="match status" value="1"/>
</dbReference>
<dbReference type="Gene3D" id="3.30.1490.20">
    <property type="entry name" value="ATP-grasp fold, A domain"/>
    <property type="match status" value="1"/>
</dbReference>
<keyword evidence="6" id="KW-0479">Metal-binding</keyword>
<dbReference type="Gene3D" id="3.40.50.20">
    <property type="match status" value="1"/>
</dbReference>
<name>A0A1U7M7A5_TISCR</name>
<keyword evidence="9 15" id="KW-0067">ATP-binding</keyword>
<dbReference type="SUPFAM" id="SSF52440">
    <property type="entry name" value="PreATP-grasp domain"/>
    <property type="match status" value="1"/>
</dbReference>
<evidence type="ECO:0000256" key="12">
    <source>
        <dbReference type="ARBA" id="ARBA00042242"/>
    </source>
</evidence>
<comment type="caution">
    <text evidence="17">The sequence shown here is derived from an EMBL/GenBank/DDBJ whole genome shotgun (WGS) entry which is preliminary data.</text>
</comment>
<dbReference type="HAMAP" id="MF_00138">
    <property type="entry name" value="GARS"/>
    <property type="match status" value="1"/>
</dbReference>
<comment type="catalytic activity">
    <reaction evidence="14">
        <text>5-phospho-beta-D-ribosylamine + glycine + ATP = N(1)-(5-phospho-beta-D-ribosyl)glycinamide + ADP + phosphate + H(+)</text>
        <dbReference type="Rhea" id="RHEA:17453"/>
        <dbReference type="ChEBI" id="CHEBI:15378"/>
        <dbReference type="ChEBI" id="CHEBI:30616"/>
        <dbReference type="ChEBI" id="CHEBI:43474"/>
        <dbReference type="ChEBI" id="CHEBI:57305"/>
        <dbReference type="ChEBI" id="CHEBI:58681"/>
        <dbReference type="ChEBI" id="CHEBI:143788"/>
        <dbReference type="ChEBI" id="CHEBI:456216"/>
        <dbReference type="EC" id="6.3.4.13"/>
    </reaction>
</comment>
<dbReference type="SMART" id="SM01209">
    <property type="entry name" value="GARS_A"/>
    <property type="match status" value="1"/>
</dbReference>
<comment type="pathway">
    <text evidence="3 14">Purine metabolism; IMP biosynthesis via de novo pathway; N(1)-(5-phospho-D-ribosyl)glycinamide from 5-phospho-alpha-D-ribose 1-diphosphate: step 2/2.</text>
</comment>
<evidence type="ECO:0000259" key="16">
    <source>
        <dbReference type="PROSITE" id="PS50975"/>
    </source>
</evidence>
<dbReference type="Proteomes" id="UP000186112">
    <property type="component" value="Unassembled WGS sequence"/>
</dbReference>
<dbReference type="InterPro" id="IPR020560">
    <property type="entry name" value="PRibGlycinamide_synth_C-dom"/>
</dbReference>
<feature type="domain" description="ATP-grasp" evidence="16">
    <location>
        <begin position="107"/>
        <end position="313"/>
    </location>
</feature>
<dbReference type="InterPro" id="IPR013815">
    <property type="entry name" value="ATP_grasp_subdomain_1"/>
</dbReference>
<evidence type="ECO:0000256" key="8">
    <source>
        <dbReference type="ARBA" id="ARBA00022755"/>
    </source>
</evidence>
<dbReference type="AlphaFoldDB" id="A0A1U7M7A5"/>